<evidence type="ECO:0000256" key="1">
    <source>
        <dbReference type="SAM" id="MobiDB-lite"/>
    </source>
</evidence>
<reference evidence="2" key="2">
    <citation type="journal article" date="2015" name="Data Brief">
        <title>Shoot transcriptome of the giant reed, Arundo donax.</title>
        <authorList>
            <person name="Barrero R.A."/>
            <person name="Guerrero F.D."/>
            <person name="Moolhuijzen P."/>
            <person name="Goolsby J.A."/>
            <person name="Tidwell J."/>
            <person name="Bellgard S.E."/>
            <person name="Bellgard M.I."/>
        </authorList>
    </citation>
    <scope>NUCLEOTIDE SEQUENCE</scope>
    <source>
        <tissue evidence="2">Shoot tissue taken approximately 20 cm above the soil surface</tissue>
    </source>
</reference>
<protein>
    <submittedName>
        <fullName evidence="2">Uncharacterized protein</fullName>
    </submittedName>
</protein>
<feature type="compositionally biased region" description="Basic residues" evidence="1">
    <location>
        <begin position="20"/>
        <end position="33"/>
    </location>
</feature>
<organism evidence="2">
    <name type="scientific">Arundo donax</name>
    <name type="common">Giant reed</name>
    <name type="synonym">Donax arundinaceus</name>
    <dbReference type="NCBI Taxonomy" id="35708"/>
    <lineage>
        <taxon>Eukaryota</taxon>
        <taxon>Viridiplantae</taxon>
        <taxon>Streptophyta</taxon>
        <taxon>Embryophyta</taxon>
        <taxon>Tracheophyta</taxon>
        <taxon>Spermatophyta</taxon>
        <taxon>Magnoliopsida</taxon>
        <taxon>Liliopsida</taxon>
        <taxon>Poales</taxon>
        <taxon>Poaceae</taxon>
        <taxon>PACMAD clade</taxon>
        <taxon>Arundinoideae</taxon>
        <taxon>Arundineae</taxon>
        <taxon>Arundo</taxon>
    </lineage>
</organism>
<evidence type="ECO:0000313" key="2">
    <source>
        <dbReference type="EMBL" id="JAE16747.1"/>
    </source>
</evidence>
<reference evidence="2" key="1">
    <citation type="submission" date="2014-09" db="EMBL/GenBank/DDBJ databases">
        <authorList>
            <person name="Magalhaes I.L.F."/>
            <person name="Oliveira U."/>
            <person name="Santos F.R."/>
            <person name="Vidigal T.H.D.A."/>
            <person name="Brescovit A.D."/>
            <person name="Santos A.J."/>
        </authorList>
    </citation>
    <scope>NUCLEOTIDE SEQUENCE</scope>
    <source>
        <tissue evidence="2">Shoot tissue taken approximately 20 cm above the soil surface</tissue>
    </source>
</reference>
<accession>A0A0A9FWV6</accession>
<feature type="compositionally biased region" description="Pro residues" evidence="1">
    <location>
        <begin position="84"/>
        <end position="95"/>
    </location>
</feature>
<name>A0A0A9FWV6_ARUDO</name>
<feature type="compositionally biased region" description="Basic residues" evidence="1">
    <location>
        <begin position="42"/>
        <end position="79"/>
    </location>
</feature>
<feature type="compositionally biased region" description="Basic residues" evidence="1">
    <location>
        <begin position="1"/>
        <end position="10"/>
    </location>
</feature>
<feature type="region of interest" description="Disordered" evidence="1">
    <location>
        <begin position="1"/>
        <end position="95"/>
    </location>
</feature>
<dbReference type="AlphaFoldDB" id="A0A0A9FWV6"/>
<proteinExistence type="predicted"/>
<dbReference type="EMBL" id="GBRH01181149">
    <property type="protein sequence ID" value="JAE16747.1"/>
    <property type="molecule type" value="Transcribed_RNA"/>
</dbReference>
<sequence length="95" mass="11719">MTPARRRPRWRWTEAEPPAHRTRRRKPSWRRTARTLSPTTGRRTRTRRASGRWWRRSPVRRHPPRRHRGRENRRVRRSGGQRSPAPPRTPWPRGR</sequence>